<reference evidence="2" key="1">
    <citation type="submission" date="2019-10" db="EMBL/GenBank/DDBJ databases">
        <title>Lacipirellula parvula gen. nov., sp. nov., representing a lineage of planctomycetes widespread in freshwater anoxic habitats, and description of the family Lacipirellulaceae.</title>
        <authorList>
            <person name="Dedysh S.N."/>
            <person name="Kulichevskaya I.S."/>
            <person name="Beletsky A.V."/>
            <person name="Rakitin A.L."/>
            <person name="Mardanov A.V."/>
            <person name="Ivanova A.A."/>
            <person name="Saltykova V.X."/>
            <person name="Rijpstra W.I.C."/>
            <person name="Sinninghe Damste J.S."/>
            <person name="Ravin N.V."/>
        </authorList>
    </citation>
    <scope>NUCLEOTIDE SEQUENCE [LARGE SCALE GENOMIC DNA]</scope>
    <source>
        <strain evidence="2">PX69</strain>
    </source>
</reference>
<sequence length="33" mass="3825">MSDCANLKAPEEAAVLALYKQTYDETVRYRDYP</sequence>
<gene>
    <name evidence="1" type="ORF">PLANPX_5210</name>
</gene>
<accession>A0A5K7XGL7</accession>
<name>A0A5K7XGL7_9BACT</name>
<dbReference type="EMBL" id="AP021861">
    <property type="protein sequence ID" value="BBO35598.1"/>
    <property type="molecule type" value="Genomic_DNA"/>
</dbReference>
<dbReference type="Proteomes" id="UP000326837">
    <property type="component" value="Chromosome"/>
</dbReference>
<protein>
    <submittedName>
        <fullName evidence="1">Uncharacterized protein</fullName>
    </submittedName>
</protein>
<proteinExistence type="predicted"/>
<evidence type="ECO:0000313" key="1">
    <source>
        <dbReference type="EMBL" id="BBO35598.1"/>
    </source>
</evidence>
<dbReference type="KEGG" id="lpav:PLANPX_5210"/>
<evidence type="ECO:0000313" key="2">
    <source>
        <dbReference type="Proteomes" id="UP000326837"/>
    </source>
</evidence>
<keyword evidence="2" id="KW-1185">Reference proteome</keyword>
<organism evidence="1 2">
    <name type="scientific">Lacipirellula parvula</name>
    <dbReference type="NCBI Taxonomy" id="2650471"/>
    <lineage>
        <taxon>Bacteria</taxon>
        <taxon>Pseudomonadati</taxon>
        <taxon>Planctomycetota</taxon>
        <taxon>Planctomycetia</taxon>
        <taxon>Pirellulales</taxon>
        <taxon>Lacipirellulaceae</taxon>
        <taxon>Lacipirellula</taxon>
    </lineage>
</organism>
<dbReference type="AlphaFoldDB" id="A0A5K7XGL7"/>